<dbReference type="PANTHER" id="PTHR14974:SF3">
    <property type="entry name" value="SIMILAR TO RIKEN CDNA 1700025G04 GENE"/>
    <property type="match status" value="1"/>
</dbReference>
<feature type="compositionally biased region" description="Polar residues" evidence="1">
    <location>
        <begin position="151"/>
        <end position="169"/>
    </location>
</feature>
<feature type="region of interest" description="Disordered" evidence="1">
    <location>
        <begin position="1"/>
        <end position="91"/>
    </location>
</feature>
<accession>A0AAJ7RPC0</accession>
<dbReference type="AlphaFoldDB" id="A0AAJ7RPC0"/>
<name>A0AAJ7RPC0_CEPCN</name>
<reference evidence="3" key="1">
    <citation type="submission" date="2025-08" db="UniProtKB">
        <authorList>
            <consortium name="RefSeq"/>
        </authorList>
    </citation>
    <scope>IDENTIFICATION</scope>
</reference>
<protein>
    <submittedName>
        <fullName evidence="3">Kinesin-related protein 10 isoform X1</fullName>
    </submittedName>
</protein>
<gene>
    <name evidence="3" type="primary">LOC107270955</name>
</gene>
<dbReference type="CTD" id="38755"/>
<sequence length="345" mass="37657">MGCGQSKIGNIYPKNKKNKNNSKKNGSASIEHKNGNGNGNSNNNANGNGTKTNNNVADVNRNEDQSGPIDPKSQAKKKPNARRRGPLLVQEDVSSSQLDFFKMLDEKIENGPDYDETLDAAATAERVSSLLRRWELASVNWSSVIDLNTSPSNLKSRSPVLSTSRQSLSAKDREGMRNIIGGRPESAPVFVRNANRVDGLQETHCPSPNMPKHVLESITQSPTQSLKNTPPGMSPNSIRCQEFREYKEYKEYKESKGGGGGAGGGGGGGKYQSSQLNGEFMSQQALYREQYLQQTGIVTIPAQYSAGSPGGNVLRNNPYVQQFQIPSPQHFPTPRKRPFNAAQMT</sequence>
<dbReference type="GeneID" id="107270955"/>
<organism evidence="2 3">
    <name type="scientific">Cephus cinctus</name>
    <name type="common">Wheat stem sawfly</name>
    <dbReference type="NCBI Taxonomy" id="211228"/>
    <lineage>
        <taxon>Eukaryota</taxon>
        <taxon>Metazoa</taxon>
        <taxon>Ecdysozoa</taxon>
        <taxon>Arthropoda</taxon>
        <taxon>Hexapoda</taxon>
        <taxon>Insecta</taxon>
        <taxon>Pterygota</taxon>
        <taxon>Neoptera</taxon>
        <taxon>Endopterygota</taxon>
        <taxon>Hymenoptera</taxon>
        <taxon>Cephoidea</taxon>
        <taxon>Cephidae</taxon>
        <taxon>Cephus</taxon>
    </lineage>
</organism>
<feature type="compositionally biased region" description="Low complexity" evidence="1">
    <location>
        <begin position="39"/>
        <end position="55"/>
    </location>
</feature>
<evidence type="ECO:0000313" key="3">
    <source>
        <dbReference type="RefSeq" id="XP_024943981.1"/>
    </source>
</evidence>
<feature type="region of interest" description="Disordered" evidence="1">
    <location>
        <begin position="324"/>
        <end position="345"/>
    </location>
</feature>
<dbReference type="PANTHER" id="PTHR14974">
    <property type="entry name" value="SIMILAR TO RIKEN CDNA 1700025G04 GENE"/>
    <property type="match status" value="1"/>
</dbReference>
<dbReference type="InterPro" id="IPR027967">
    <property type="entry name" value="DUF4612"/>
</dbReference>
<dbReference type="Pfam" id="PF15389">
    <property type="entry name" value="DUF4612"/>
    <property type="match status" value="1"/>
</dbReference>
<evidence type="ECO:0000256" key="1">
    <source>
        <dbReference type="SAM" id="MobiDB-lite"/>
    </source>
</evidence>
<feature type="compositionally biased region" description="Basic residues" evidence="1">
    <location>
        <begin position="74"/>
        <end position="85"/>
    </location>
</feature>
<dbReference type="Proteomes" id="UP000694920">
    <property type="component" value="Unplaced"/>
</dbReference>
<proteinExistence type="predicted"/>
<dbReference type="RefSeq" id="XP_024943981.1">
    <property type="nucleotide sequence ID" value="XM_025088213.1"/>
</dbReference>
<feature type="region of interest" description="Disordered" evidence="1">
    <location>
        <begin position="151"/>
        <end position="170"/>
    </location>
</feature>
<keyword evidence="2" id="KW-1185">Reference proteome</keyword>
<evidence type="ECO:0000313" key="2">
    <source>
        <dbReference type="Proteomes" id="UP000694920"/>
    </source>
</evidence>